<feature type="repeat" description="TNFR-Cys" evidence="9">
    <location>
        <begin position="110"/>
        <end position="149"/>
    </location>
</feature>
<dbReference type="SMART" id="SM00208">
    <property type="entry name" value="TNFR"/>
    <property type="match status" value="1"/>
</dbReference>
<dbReference type="Proteomes" id="UP000597762">
    <property type="component" value="Unassembled WGS sequence"/>
</dbReference>
<evidence type="ECO:0000256" key="3">
    <source>
        <dbReference type="ARBA" id="ARBA00022737"/>
    </source>
</evidence>
<comment type="caution">
    <text evidence="9">Lacks conserved residue(s) required for the propagation of feature annotation.</text>
</comment>
<name>A0A812D4B2_ACAPH</name>
<reference evidence="12" key="1">
    <citation type="submission" date="2021-01" db="EMBL/GenBank/DDBJ databases">
        <authorList>
            <person name="Li R."/>
            <person name="Bekaert M."/>
        </authorList>
    </citation>
    <scope>NUCLEOTIDE SEQUENCE</scope>
    <source>
        <strain evidence="12">Farmed</strain>
    </source>
</reference>
<comment type="subcellular location">
    <subcellularLocation>
        <location evidence="1">Membrane</location>
        <topology evidence="1">Single-pass membrane protein</topology>
    </subcellularLocation>
</comment>
<dbReference type="PROSITE" id="PS00652">
    <property type="entry name" value="TNFR_NGFR_1"/>
    <property type="match status" value="1"/>
</dbReference>
<dbReference type="PROSITE" id="PS50050">
    <property type="entry name" value="TNFR_NGFR_2"/>
    <property type="match status" value="1"/>
</dbReference>
<feature type="disulfide bond" evidence="9">
    <location>
        <begin position="111"/>
        <end position="126"/>
    </location>
</feature>
<feature type="transmembrane region" description="Helical" evidence="10">
    <location>
        <begin position="45"/>
        <end position="68"/>
    </location>
</feature>
<keyword evidence="7" id="KW-0675">Receptor</keyword>
<evidence type="ECO:0000259" key="11">
    <source>
        <dbReference type="PROSITE" id="PS50050"/>
    </source>
</evidence>
<dbReference type="Pfam" id="PF00020">
    <property type="entry name" value="TNFR_c6"/>
    <property type="match status" value="1"/>
</dbReference>
<evidence type="ECO:0000256" key="5">
    <source>
        <dbReference type="ARBA" id="ARBA00023136"/>
    </source>
</evidence>
<keyword evidence="13" id="KW-1185">Reference proteome</keyword>
<dbReference type="InterPro" id="IPR001368">
    <property type="entry name" value="TNFR/NGFR_Cys_rich_reg"/>
</dbReference>
<evidence type="ECO:0000256" key="4">
    <source>
        <dbReference type="ARBA" id="ARBA00022989"/>
    </source>
</evidence>
<comment type="caution">
    <text evidence="12">The sequence shown here is derived from an EMBL/GenBank/DDBJ whole genome shotgun (WGS) entry which is preliminary data.</text>
</comment>
<organism evidence="12 13">
    <name type="scientific">Acanthosepion pharaonis</name>
    <name type="common">Pharaoh cuttlefish</name>
    <name type="synonym">Sepia pharaonis</name>
    <dbReference type="NCBI Taxonomy" id="158019"/>
    <lineage>
        <taxon>Eukaryota</taxon>
        <taxon>Metazoa</taxon>
        <taxon>Spiralia</taxon>
        <taxon>Lophotrochozoa</taxon>
        <taxon>Mollusca</taxon>
        <taxon>Cephalopoda</taxon>
        <taxon>Coleoidea</taxon>
        <taxon>Decapodiformes</taxon>
        <taxon>Sepiida</taxon>
        <taxon>Sepiina</taxon>
        <taxon>Sepiidae</taxon>
        <taxon>Acanthosepion</taxon>
    </lineage>
</organism>
<evidence type="ECO:0000256" key="7">
    <source>
        <dbReference type="ARBA" id="ARBA00023170"/>
    </source>
</evidence>
<dbReference type="PANTHER" id="PTHR12120">
    <property type="entry name" value="TNFR-CYS DOMAIN-CONTAINING PROTEIN"/>
    <property type="match status" value="1"/>
</dbReference>
<dbReference type="GO" id="GO:0043123">
    <property type="term" value="P:positive regulation of canonical NF-kappaB signal transduction"/>
    <property type="evidence" value="ECO:0007669"/>
    <property type="project" value="InterPro"/>
</dbReference>
<proteinExistence type="predicted"/>
<dbReference type="AlphaFoldDB" id="A0A812D4B2"/>
<keyword evidence="6 9" id="KW-1015">Disulfide bond</keyword>
<dbReference type="PANTHER" id="PTHR12120:SF10">
    <property type="entry name" value="TNFR-CYS DOMAIN-CONTAINING PROTEIN"/>
    <property type="match status" value="1"/>
</dbReference>
<dbReference type="EMBL" id="CAHIKZ030002445">
    <property type="protein sequence ID" value="CAE1287056.1"/>
    <property type="molecule type" value="Genomic_DNA"/>
</dbReference>
<evidence type="ECO:0000313" key="13">
    <source>
        <dbReference type="Proteomes" id="UP000597762"/>
    </source>
</evidence>
<keyword evidence="2 10" id="KW-0812">Transmembrane</keyword>
<gene>
    <name evidence="12" type="ORF">SPHA_46296</name>
</gene>
<evidence type="ECO:0000256" key="6">
    <source>
        <dbReference type="ARBA" id="ARBA00023157"/>
    </source>
</evidence>
<dbReference type="GO" id="GO:0038023">
    <property type="term" value="F:signaling receptor activity"/>
    <property type="evidence" value="ECO:0007669"/>
    <property type="project" value="InterPro"/>
</dbReference>
<keyword evidence="4 10" id="KW-1133">Transmembrane helix</keyword>
<evidence type="ECO:0000256" key="10">
    <source>
        <dbReference type="SAM" id="Phobius"/>
    </source>
</evidence>
<accession>A0A812D4B2</accession>
<evidence type="ECO:0000313" key="12">
    <source>
        <dbReference type="EMBL" id="CAE1287056.1"/>
    </source>
</evidence>
<feature type="transmembrane region" description="Helical" evidence="10">
    <location>
        <begin position="183"/>
        <end position="208"/>
    </location>
</feature>
<feature type="domain" description="TNFR-Cys" evidence="11">
    <location>
        <begin position="110"/>
        <end position="149"/>
    </location>
</feature>
<evidence type="ECO:0000256" key="9">
    <source>
        <dbReference type="PROSITE-ProRule" id="PRU00206"/>
    </source>
</evidence>
<dbReference type="GO" id="GO:0046330">
    <property type="term" value="P:positive regulation of JNK cascade"/>
    <property type="evidence" value="ECO:0007669"/>
    <property type="project" value="InterPro"/>
</dbReference>
<protein>
    <recommendedName>
        <fullName evidence="11">TNFR-Cys domain-containing protein</fullName>
    </recommendedName>
</protein>
<keyword evidence="3" id="KW-0677">Repeat</keyword>
<sequence length="288" mass="32883">MLPCLKNFSVSQHFLYCVLQSSDGLIPAFLQYPSNININFTIKMYFYHLLFLFPTMLVSKGFPCIDILEYYNKIFGCRPCAACIKGTGIDHKQKINRTHHGMMSCYSCYECKPGTYQNENHVIKSCKPCNTCTNQRILRNCSTTENSICGNCLPGHQVKYINGSDVCEKIENSTGIAYKISTFVLCSLLLLVLSLTHCPFFSLSRFLFTFFFSLHKFNFTHGPVATEIYTFFFSLVFSFLPFFFFTQFNFKHGPAATEIYTFSFSLDLSFLSSNTGCILSVQISLHLL</sequence>
<evidence type="ECO:0000256" key="1">
    <source>
        <dbReference type="ARBA" id="ARBA00004167"/>
    </source>
</evidence>
<feature type="transmembrane region" description="Helical" evidence="10">
    <location>
        <begin position="228"/>
        <end position="245"/>
    </location>
</feature>
<keyword evidence="5 10" id="KW-0472">Membrane</keyword>
<dbReference type="OrthoDB" id="10031141at2759"/>
<dbReference type="Gene3D" id="2.10.50.10">
    <property type="entry name" value="Tumor Necrosis Factor Receptor, subunit A, domain 2"/>
    <property type="match status" value="1"/>
</dbReference>
<evidence type="ECO:0000256" key="8">
    <source>
        <dbReference type="ARBA" id="ARBA00023180"/>
    </source>
</evidence>
<keyword evidence="8" id="KW-0325">Glycoprotein</keyword>
<dbReference type="GO" id="GO:0016020">
    <property type="term" value="C:membrane"/>
    <property type="evidence" value="ECO:0007669"/>
    <property type="project" value="UniProtKB-SubCell"/>
</dbReference>
<dbReference type="InterPro" id="IPR047526">
    <property type="entry name" value="TNR19/27/EDAR"/>
</dbReference>
<evidence type="ECO:0000256" key="2">
    <source>
        <dbReference type="ARBA" id="ARBA00022692"/>
    </source>
</evidence>